<keyword evidence="1" id="KW-0812">Transmembrane</keyword>
<sequence>MHGKETPFPLRNGDITPLRRRISQTYGDGVISPIRGRVETFFGLSPGGRDYSLAKTYLRRPAVFAFLLLLLSSSLCPCQWLAKRFTQKKKKFNPPFIILSKYSTTPDLNMGLKGIAQTYIQDINSGFRQVSFRFYHILLSFQ</sequence>
<protein>
    <submittedName>
        <fullName evidence="2">Uncharacterized protein</fullName>
    </submittedName>
</protein>
<keyword evidence="1" id="KW-0472">Membrane</keyword>
<proteinExistence type="predicted"/>
<feature type="transmembrane region" description="Helical" evidence="1">
    <location>
        <begin position="62"/>
        <end position="82"/>
    </location>
</feature>
<dbReference type="Proteomes" id="UP000242715">
    <property type="component" value="Unassembled WGS sequence"/>
</dbReference>
<organism evidence="2 3">
    <name type="scientific">Trifolium subterraneum</name>
    <name type="common">Subterranean clover</name>
    <dbReference type="NCBI Taxonomy" id="3900"/>
    <lineage>
        <taxon>Eukaryota</taxon>
        <taxon>Viridiplantae</taxon>
        <taxon>Streptophyta</taxon>
        <taxon>Embryophyta</taxon>
        <taxon>Tracheophyta</taxon>
        <taxon>Spermatophyta</taxon>
        <taxon>Magnoliopsida</taxon>
        <taxon>eudicotyledons</taxon>
        <taxon>Gunneridae</taxon>
        <taxon>Pentapetalae</taxon>
        <taxon>rosids</taxon>
        <taxon>fabids</taxon>
        <taxon>Fabales</taxon>
        <taxon>Fabaceae</taxon>
        <taxon>Papilionoideae</taxon>
        <taxon>50 kb inversion clade</taxon>
        <taxon>NPAAA clade</taxon>
        <taxon>Hologalegina</taxon>
        <taxon>IRL clade</taxon>
        <taxon>Trifolieae</taxon>
        <taxon>Trifolium</taxon>
    </lineage>
</organism>
<name>A0A2Z6P1J8_TRISU</name>
<reference evidence="3" key="1">
    <citation type="journal article" date="2017" name="Front. Plant Sci.">
        <title>Climate Clever Clovers: New Paradigm to Reduce the Environmental Footprint of Ruminants by Breeding Low Methanogenic Forages Utilizing Haplotype Variation.</title>
        <authorList>
            <person name="Kaur P."/>
            <person name="Appels R."/>
            <person name="Bayer P.E."/>
            <person name="Keeble-Gagnere G."/>
            <person name="Wang J."/>
            <person name="Hirakawa H."/>
            <person name="Shirasawa K."/>
            <person name="Vercoe P."/>
            <person name="Stefanova K."/>
            <person name="Durmic Z."/>
            <person name="Nichols P."/>
            <person name="Revell C."/>
            <person name="Isobe S.N."/>
            <person name="Edwards D."/>
            <person name="Erskine W."/>
        </authorList>
    </citation>
    <scope>NUCLEOTIDE SEQUENCE [LARGE SCALE GENOMIC DNA]</scope>
    <source>
        <strain evidence="3">cv. Daliak</strain>
    </source>
</reference>
<gene>
    <name evidence="2" type="ORF">TSUD_238880</name>
</gene>
<dbReference type="AlphaFoldDB" id="A0A2Z6P1J8"/>
<keyword evidence="3" id="KW-1185">Reference proteome</keyword>
<dbReference type="EMBL" id="DF973901">
    <property type="protein sequence ID" value="GAU42135.1"/>
    <property type="molecule type" value="Genomic_DNA"/>
</dbReference>
<keyword evidence="1" id="KW-1133">Transmembrane helix</keyword>
<evidence type="ECO:0000256" key="1">
    <source>
        <dbReference type="SAM" id="Phobius"/>
    </source>
</evidence>
<accession>A0A2Z6P1J8</accession>
<evidence type="ECO:0000313" key="2">
    <source>
        <dbReference type="EMBL" id="GAU42135.1"/>
    </source>
</evidence>
<evidence type="ECO:0000313" key="3">
    <source>
        <dbReference type="Proteomes" id="UP000242715"/>
    </source>
</evidence>